<protein>
    <submittedName>
        <fullName evidence="1">Uncharacterized protein</fullName>
    </submittedName>
</protein>
<comment type="caution">
    <text evidence="1">The sequence shown here is derived from an EMBL/GenBank/DDBJ whole genome shotgun (WGS) entry which is preliminary data.</text>
</comment>
<keyword evidence="2" id="KW-1185">Reference proteome</keyword>
<accession>A0ACC0Y4V6</accession>
<reference evidence="2" key="1">
    <citation type="journal article" date="2023" name="G3 (Bethesda)">
        <title>Genome assembly and association tests identify interacting loci associated with vigor, precocity, and sex in interspecific pistachio rootstocks.</title>
        <authorList>
            <person name="Palmer W."/>
            <person name="Jacygrad E."/>
            <person name="Sagayaradj S."/>
            <person name="Cavanaugh K."/>
            <person name="Han R."/>
            <person name="Bertier L."/>
            <person name="Beede B."/>
            <person name="Kafkas S."/>
            <person name="Golino D."/>
            <person name="Preece J."/>
            <person name="Michelmore R."/>
        </authorList>
    </citation>
    <scope>NUCLEOTIDE SEQUENCE [LARGE SCALE GENOMIC DNA]</scope>
</reference>
<evidence type="ECO:0000313" key="1">
    <source>
        <dbReference type="EMBL" id="KAJ0028548.1"/>
    </source>
</evidence>
<name>A0ACC0Y4V6_9ROSI</name>
<proteinExistence type="predicted"/>
<evidence type="ECO:0000313" key="2">
    <source>
        <dbReference type="Proteomes" id="UP001163603"/>
    </source>
</evidence>
<sequence>MGTTALRQLFKSYCTNLSWNYAVFWKLSHQAQMVLSWEDGFYDFPVMNYFIGGNELFSSHCETSVQDGDYGGYSIGLAVANMSTLHYTLGEGVVGEVANSGNHFWFFNDNVSSGKINSNLVPECPEEWLLQLELGIKTILLVPVLPHGVLQLGSLKVVAEDQALVAYIKDRFMFHNTGRNFVPSTLGREIQNQSSSALLPGIINSLDKPSASTVCPTKSEDSDTVDTGEPNKIVLSSLDQVVPLLTFQDALQVSGEDLSGTFISETKPLVGFNKESESPSCFIDANELELVESKLFGLSCLEEELQAYFSYDKYDMEVLGELYSGALNSYPAGDTMEQLSENEILNDTVHNSSASFLSFPQDCELHKALGPTFERHANEYLWNSSFSVDKTCNSSSFVSNRILSNGFEPSRFAKEGDTEYLLEAVVTNVCGDLDDTSDICNSVKSSLTSLGQFVSSLQPQSEYEASVLIGDDSVSRSHFTSSCIARERNEHSPSLTTIKSTMGTVIDKEKLEKDSKYMKPKKESKPSPVSKKRARPGDNQRPRPRDRQLIQDRLKELRDLVPNGLKCSIDGLLDRTIKHMLYLRSVTDQAEKLRQWVYNEMGARKDLRSSETSDRNQNGTTWAFDLGNDVLVCPIVVEDLAYPGHMLIEMLCDEHCLFLEIAQVIRSSQLTILKGVMESRSNNTWAHFIVEASKGFHRTDIFWPLMHLLQRKTDSKI</sequence>
<dbReference type="EMBL" id="CM047744">
    <property type="protein sequence ID" value="KAJ0028548.1"/>
    <property type="molecule type" value="Genomic_DNA"/>
</dbReference>
<dbReference type="Proteomes" id="UP001163603">
    <property type="component" value="Chromosome 9"/>
</dbReference>
<gene>
    <name evidence="1" type="ORF">Pint_35354</name>
</gene>
<organism evidence="1 2">
    <name type="scientific">Pistacia integerrima</name>
    <dbReference type="NCBI Taxonomy" id="434235"/>
    <lineage>
        <taxon>Eukaryota</taxon>
        <taxon>Viridiplantae</taxon>
        <taxon>Streptophyta</taxon>
        <taxon>Embryophyta</taxon>
        <taxon>Tracheophyta</taxon>
        <taxon>Spermatophyta</taxon>
        <taxon>Magnoliopsida</taxon>
        <taxon>eudicotyledons</taxon>
        <taxon>Gunneridae</taxon>
        <taxon>Pentapetalae</taxon>
        <taxon>rosids</taxon>
        <taxon>malvids</taxon>
        <taxon>Sapindales</taxon>
        <taxon>Anacardiaceae</taxon>
        <taxon>Pistacia</taxon>
    </lineage>
</organism>